<dbReference type="AlphaFoldDB" id="A0A0R2G421"/>
<proteinExistence type="predicted"/>
<dbReference type="Proteomes" id="UP000051727">
    <property type="component" value="Unassembled WGS sequence"/>
</dbReference>
<accession>A0A0R2G421</accession>
<dbReference type="Pfam" id="PF18928">
    <property type="entry name" value="DUF5677"/>
    <property type="match status" value="1"/>
</dbReference>
<dbReference type="EMBL" id="JQAR01000004">
    <property type="protein sequence ID" value="KRN31645.1"/>
    <property type="molecule type" value="Genomic_DNA"/>
</dbReference>
<comment type="caution">
    <text evidence="1">The sequence shown here is derived from an EMBL/GenBank/DDBJ whole genome shotgun (WGS) entry which is preliminary data.</text>
</comment>
<organism evidence="1 2">
    <name type="scientific">Liquorilactobacillus mali</name>
    <dbReference type="NCBI Taxonomy" id="1618"/>
    <lineage>
        <taxon>Bacteria</taxon>
        <taxon>Bacillati</taxon>
        <taxon>Bacillota</taxon>
        <taxon>Bacilli</taxon>
        <taxon>Lactobacillales</taxon>
        <taxon>Lactobacillaceae</taxon>
        <taxon>Liquorilactobacillus</taxon>
    </lineage>
</organism>
<reference evidence="1 2" key="1">
    <citation type="journal article" date="2015" name="Genome Announc.">
        <title>Expanding the biotechnology potential of lactobacilli through comparative genomics of 213 strains and associated genera.</title>
        <authorList>
            <person name="Sun Z."/>
            <person name="Harris H.M."/>
            <person name="McCann A."/>
            <person name="Guo C."/>
            <person name="Argimon S."/>
            <person name="Zhang W."/>
            <person name="Yang X."/>
            <person name="Jeffery I.B."/>
            <person name="Cooney J.C."/>
            <person name="Kagawa T.F."/>
            <person name="Liu W."/>
            <person name="Song Y."/>
            <person name="Salvetti E."/>
            <person name="Wrobel A."/>
            <person name="Rasinkangas P."/>
            <person name="Parkhill J."/>
            <person name="Rea M.C."/>
            <person name="O'Sullivan O."/>
            <person name="Ritari J."/>
            <person name="Douillard F.P."/>
            <person name="Paul Ross R."/>
            <person name="Yang R."/>
            <person name="Briner A.E."/>
            <person name="Felis G.E."/>
            <person name="de Vos W.M."/>
            <person name="Barrangou R."/>
            <person name="Klaenhammer T.R."/>
            <person name="Caufield P.W."/>
            <person name="Cui Y."/>
            <person name="Zhang H."/>
            <person name="O'Toole P.W."/>
        </authorList>
    </citation>
    <scope>NUCLEOTIDE SEQUENCE [LARGE SCALE GENOMIC DNA]</scope>
    <source>
        <strain evidence="1 2">ATCC 27304</strain>
    </source>
</reference>
<evidence type="ECO:0000313" key="1">
    <source>
        <dbReference type="EMBL" id="KRN31645.1"/>
    </source>
</evidence>
<protein>
    <submittedName>
        <fullName evidence="1">Uncharacterized protein</fullName>
    </submittedName>
</protein>
<sequence>MKEFLFVYQILLESSTTNTTEGRIILGMMVRVIKIGKSVLHLSGAHIHYGQNGLGRLIYESCVTIAWLLGSSDKLRFENYIKNGLLNEKRLLKRIEEDIDNNNGVKLPIQERMISSVEYTAKEANLTLKDVREIPSAKKIGIPNVYERTKFLDPSCGLYLLYRNMSGETHGSFHELVRYNTERKENFIEAEFHCSAEESIASDSRVTLPLIILINKSFSEVLKDNVFDFNNSSDKELLVARIRNIMKNVSKLDAAHERLLQDQKL</sequence>
<evidence type="ECO:0000313" key="2">
    <source>
        <dbReference type="Proteomes" id="UP000051727"/>
    </source>
</evidence>
<dbReference type="InterPro" id="IPR043733">
    <property type="entry name" value="DUF5677"/>
</dbReference>
<gene>
    <name evidence="1" type="ORF">IV36_GL001769</name>
</gene>
<dbReference type="PATRIC" id="fig|1618.3.peg.1800"/>
<name>A0A0R2G421_9LACO</name>